<evidence type="ECO:0000256" key="6">
    <source>
        <dbReference type="ARBA" id="ARBA00022777"/>
    </source>
</evidence>
<protein>
    <recommendedName>
        <fullName evidence="10">Sensor-like histidine kinase SenX3</fullName>
        <ecNumber evidence="3">2.7.13.3</ecNumber>
    </recommendedName>
</protein>
<evidence type="ECO:0000256" key="7">
    <source>
        <dbReference type="ARBA" id="ARBA00022989"/>
    </source>
</evidence>
<comment type="catalytic activity">
    <reaction evidence="1">
        <text>ATP + protein L-histidine = ADP + protein N-phospho-L-histidine.</text>
        <dbReference type="EC" id="2.7.13.3"/>
    </reaction>
</comment>
<dbReference type="SMART" id="SM01079">
    <property type="entry name" value="CHASE"/>
    <property type="match status" value="1"/>
</dbReference>
<gene>
    <name evidence="14" type="ORF">GCM10012284_57150</name>
</gene>
<evidence type="ECO:0000256" key="10">
    <source>
        <dbReference type="ARBA" id="ARBA00039401"/>
    </source>
</evidence>
<dbReference type="RefSeq" id="WP_189082431.1">
    <property type="nucleotide sequence ID" value="NZ_BMMX01000047.1"/>
</dbReference>
<evidence type="ECO:0000313" key="14">
    <source>
        <dbReference type="EMBL" id="GGL15061.1"/>
    </source>
</evidence>
<organism evidence="14 15">
    <name type="scientific">Mangrovihabitans endophyticus</name>
    <dbReference type="NCBI Taxonomy" id="1751298"/>
    <lineage>
        <taxon>Bacteria</taxon>
        <taxon>Bacillati</taxon>
        <taxon>Actinomycetota</taxon>
        <taxon>Actinomycetes</taxon>
        <taxon>Micromonosporales</taxon>
        <taxon>Micromonosporaceae</taxon>
        <taxon>Mangrovihabitans</taxon>
    </lineage>
</organism>
<feature type="compositionally biased region" description="Low complexity" evidence="11">
    <location>
        <begin position="577"/>
        <end position="587"/>
    </location>
</feature>
<sequence length="596" mass="63397">MFLLGVAGSFAAGDRLHQIEDDRLQRETYRSADIAEVALTDMVQSYSRLIGSIARATSAQSDLTATDFDTLADAARYLPGAVGASFVVPASPGQVAQVQRTWRARVGPALTLKPADDVAEHRFIVLYREFDGDGTVLGLDVAQLSAAAEALSASRTTGAPAITAPVVLAKDQDRPASEQRPSITLQAPVVAANGTDDAGTFRGWVSMAFRLDPMLQTALRNAGVDDVSVTVQDITAPGQPLTMSSLAPADSTVADAAPAVARDFPATRRLWRLTVQPSQQMVNDELAGTPQLVEVGGTVLSLLLAALAWVLAWSRVRAIRQVKKATADLRADVARREAAELSLRTSEAELQAFTEVAASRMQGPLREITEYATLVAENDELTPRARRRATLDIESNAETMGKLVHDLLLYSQVREVPLARQSINLAGVIPGIAEEVVAAVRPGEPVTIEVDALCTVDGDRRLLGEVFRRLLENALLYTPEMQIPEVRVSADLDGASWRGESWRIEITDNGTGLAESERPKVLTAFYRAANAEGIPGNGLGLAICQRIVERHGGQIGLNANPGGGCVAWVTLPLPARSAGSAGAAPQRTVGGSTADR</sequence>
<dbReference type="EC" id="2.7.13.3" evidence="3"/>
<dbReference type="GO" id="GO:0000156">
    <property type="term" value="F:phosphorelay response regulator activity"/>
    <property type="evidence" value="ECO:0007669"/>
    <property type="project" value="TreeGrafter"/>
</dbReference>
<evidence type="ECO:0000313" key="15">
    <source>
        <dbReference type="Proteomes" id="UP000656042"/>
    </source>
</evidence>
<dbReference type="InterPro" id="IPR050351">
    <property type="entry name" value="BphY/WalK/GraS-like"/>
</dbReference>
<dbReference type="InterPro" id="IPR004358">
    <property type="entry name" value="Sig_transdc_His_kin-like_C"/>
</dbReference>
<evidence type="ECO:0000256" key="2">
    <source>
        <dbReference type="ARBA" id="ARBA00004370"/>
    </source>
</evidence>
<dbReference type="PROSITE" id="PS50839">
    <property type="entry name" value="CHASE"/>
    <property type="match status" value="1"/>
</dbReference>
<dbReference type="GO" id="GO:0007234">
    <property type="term" value="P:osmosensory signaling via phosphorelay pathway"/>
    <property type="evidence" value="ECO:0007669"/>
    <property type="project" value="TreeGrafter"/>
</dbReference>
<accession>A0A8J3C742</accession>
<comment type="subcellular location">
    <subcellularLocation>
        <location evidence="2">Membrane</location>
    </subcellularLocation>
</comment>
<evidence type="ECO:0000256" key="1">
    <source>
        <dbReference type="ARBA" id="ARBA00000085"/>
    </source>
</evidence>
<reference evidence="14" key="1">
    <citation type="journal article" date="2014" name="Int. J. Syst. Evol. Microbiol.">
        <title>Complete genome sequence of Corynebacterium casei LMG S-19264T (=DSM 44701T), isolated from a smear-ripened cheese.</title>
        <authorList>
            <consortium name="US DOE Joint Genome Institute (JGI-PGF)"/>
            <person name="Walter F."/>
            <person name="Albersmeier A."/>
            <person name="Kalinowski J."/>
            <person name="Ruckert C."/>
        </authorList>
    </citation>
    <scope>NUCLEOTIDE SEQUENCE</scope>
    <source>
        <strain evidence="14">CGMCC 4.7299</strain>
    </source>
</reference>
<keyword evidence="8" id="KW-0902">Two-component regulatory system</keyword>
<dbReference type="GO" id="GO:0004673">
    <property type="term" value="F:protein histidine kinase activity"/>
    <property type="evidence" value="ECO:0007669"/>
    <property type="project" value="UniProtKB-EC"/>
</dbReference>
<feature type="domain" description="Histidine kinase" evidence="12">
    <location>
        <begin position="356"/>
        <end position="575"/>
    </location>
</feature>
<dbReference type="InterPro" id="IPR036890">
    <property type="entry name" value="HATPase_C_sf"/>
</dbReference>
<dbReference type="Gene3D" id="3.30.450.350">
    <property type="entry name" value="CHASE domain"/>
    <property type="match status" value="1"/>
</dbReference>
<dbReference type="Proteomes" id="UP000656042">
    <property type="component" value="Unassembled WGS sequence"/>
</dbReference>
<dbReference type="PANTHER" id="PTHR42878:SF15">
    <property type="entry name" value="BACTERIOPHYTOCHROME"/>
    <property type="match status" value="1"/>
</dbReference>
<dbReference type="PANTHER" id="PTHR42878">
    <property type="entry name" value="TWO-COMPONENT HISTIDINE KINASE"/>
    <property type="match status" value="1"/>
</dbReference>
<dbReference type="PRINTS" id="PR00344">
    <property type="entry name" value="BCTRLSENSOR"/>
</dbReference>
<dbReference type="InterPro" id="IPR003594">
    <property type="entry name" value="HATPase_dom"/>
</dbReference>
<name>A0A8J3C742_9ACTN</name>
<dbReference type="InterPro" id="IPR042240">
    <property type="entry name" value="CHASE_sf"/>
</dbReference>
<evidence type="ECO:0000256" key="8">
    <source>
        <dbReference type="ARBA" id="ARBA00023012"/>
    </source>
</evidence>
<proteinExistence type="predicted"/>
<feature type="domain" description="CHASE" evidence="13">
    <location>
        <begin position="124"/>
        <end position="221"/>
    </location>
</feature>
<dbReference type="InterPro" id="IPR005467">
    <property type="entry name" value="His_kinase_dom"/>
</dbReference>
<dbReference type="GO" id="GO:0016020">
    <property type="term" value="C:membrane"/>
    <property type="evidence" value="ECO:0007669"/>
    <property type="project" value="UniProtKB-SubCell"/>
</dbReference>
<evidence type="ECO:0000256" key="5">
    <source>
        <dbReference type="ARBA" id="ARBA00022692"/>
    </source>
</evidence>
<evidence type="ECO:0000259" key="13">
    <source>
        <dbReference type="PROSITE" id="PS50839"/>
    </source>
</evidence>
<dbReference type="InterPro" id="IPR006189">
    <property type="entry name" value="CHASE_dom"/>
</dbReference>
<dbReference type="SUPFAM" id="SSF55874">
    <property type="entry name" value="ATPase domain of HSP90 chaperone/DNA topoisomerase II/histidine kinase"/>
    <property type="match status" value="1"/>
</dbReference>
<feature type="region of interest" description="Disordered" evidence="11">
    <location>
        <begin position="577"/>
        <end position="596"/>
    </location>
</feature>
<keyword evidence="5" id="KW-0812">Transmembrane</keyword>
<evidence type="ECO:0000259" key="12">
    <source>
        <dbReference type="PROSITE" id="PS50109"/>
    </source>
</evidence>
<keyword evidence="15" id="KW-1185">Reference proteome</keyword>
<dbReference type="Pfam" id="PF03924">
    <property type="entry name" value="CHASE"/>
    <property type="match status" value="1"/>
</dbReference>
<dbReference type="GO" id="GO:0030295">
    <property type="term" value="F:protein kinase activator activity"/>
    <property type="evidence" value="ECO:0007669"/>
    <property type="project" value="TreeGrafter"/>
</dbReference>
<dbReference type="Gene3D" id="3.30.565.10">
    <property type="entry name" value="Histidine kinase-like ATPase, C-terminal domain"/>
    <property type="match status" value="1"/>
</dbReference>
<keyword evidence="6" id="KW-0418">Kinase</keyword>
<dbReference type="AlphaFoldDB" id="A0A8J3C742"/>
<dbReference type="SMART" id="SM00387">
    <property type="entry name" value="HATPase_c"/>
    <property type="match status" value="1"/>
</dbReference>
<evidence type="ECO:0000256" key="4">
    <source>
        <dbReference type="ARBA" id="ARBA00022679"/>
    </source>
</evidence>
<comment type="caution">
    <text evidence="14">The sequence shown here is derived from an EMBL/GenBank/DDBJ whole genome shotgun (WGS) entry which is preliminary data.</text>
</comment>
<keyword evidence="7" id="KW-1133">Transmembrane helix</keyword>
<dbReference type="PROSITE" id="PS50109">
    <property type="entry name" value="HIS_KIN"/>
    <property type="match status" value="1"/>
</dbReference>
<reference evidence="14" key="2">
    <citation type="submission" date="2020-09" db="EMBL/GenBank/DDBJ databases">
        <authorList>
            <person name="Sun Q."/>
            <person name="Zhou Y."/>
        </authorList>
    </citation>
    <scope>NUCLEOTIDE SEQUENCE</scope>
    <source>
        <strain evidence="14">CGMCC 4.7299</strain>
    </source>
</reference>
<evidence type="ECO:0000256" key="9">
    <source>
        <dbReference type="ARBA" id="ARBA00023136"/>
    </source>
</evidence>
<dbReference type="Pfam" id="PF02518">
    <property type="entry name" value="HATPase_c"/>
    <property type="match status" value="1"/>
</dbReference>
<dbReference type="CDD" id="cd00075">
    <property type="entry name" value="HATPase"/>
    <property type="match status" value="1"/>
</dbReference>
<keyword evidence="9" id="KW-0472">Membrane</keyword>
<evidence type="ECO:0000256" key="11">
    <source>
        <dbReference type="SAM" id="MobiDB-lite"/>
    </source>
</evidence>
<evidence type="ECO:0000256" key="3">
    <source>
        <dbReference type="ARBA" id="ARBA00012438"/>
    </source>
</evidence>
<dbReference type="EMBL" id="BMMX01000047">
    <property type="protein sequence ID" value="GGL15061.1"/>
    <property type="molecule type" value="Genomic_DNA"/>
</dbReference>
<keyword evidence="4" id="KW-0808">Transferase</keyword>